<gene>
    <name evidence="4" type="ORF">P175DRAFT_0487513</name>
</gene>
<organism evidence="4 5">
    <name type="scientific">Aspergillus ochraceoroseus IBT 24754</name>
    <dbReference type="NCBI Taxonomy" id="1392256"/>
    <lineage>
        <taxon>Eukaryota</taxon>
        <taxon>Fungi</taxon>
        <taxon>Dikarya</taxon>
        <taxon>Ascomycota</taxon>
        <taxon>Pezizomycotina</taxon>
        <taxon>Eurotiomycetes</taxon>
        <taxon>Eurotiomycetidae</taxon>
        <taxon>Eurotiales</taxon>
        <taxon>Aspergillaceae</taxon>
        <taxon>Aspergillus</taxon>
        <taxon>Aspergillus subgen. Nidulantes</taxon>
    </lineage>
</organism>
<dbReference type="Proteomes" id="UP000244073">
    <property type="component" value="Unassembled WGS sequence"/>
</dbReference>
<dbReference type="RefSeq" id="XP_040748631.1">
    <property type="nucleotide sequence ID" value="XM_040895673.1"/>
</dbReference>
<dbReference type="PANTHER" id="PTHR12286:SF5">
    <property type="entry name" value="SACCHAROPINE DEHYDROGENASE-LIKE OXIDOREDUCTASE"/>
    <property type="match status" value="1"/>
</dbReference>
<dbReference type="VEuPathDB" id="FungiDB:P175DRAFT_0487513"/>
<sequence length="416" mass="45923">MGSNREFDIVLLGPTGYSGKLCVQHIVQNFPTNLKWALAGRSLQKIEGVAQEAKQLNPDRTEPALLAVQLTQAELNPLALRTKLIINCVGPYQLYSSPVVEACARNGTHYVDITGETPWIKQMVEKYHETAKSNGAIIIPSVGMESAPADMLTWAVVKEVREKFSCHTRHVACAIDEIKSSGASGGTLATILAAFESFSLKDLSSSMKPFALAASPPPPPKDLPSEPIMDRVLGVRSVRDMGILVNSPSSFADITIVHRSSTLMPEFYGPRFYFRQFLRVRNTFIGIVFHYGLMIGMALLALAPVRWLLKKLIFAPGQGPRMEDSRNDRVQYRAIATPDQTPETGKRVLGVLRYEGTMYRMTGMLVAEAAMVILEHEDKVRKVSRGGLVTTATLGQEYLCRLEKAGCHVETQVLEF</sequence>
<feature type="domain" description="Saccharopine dehydrogenase NADP binding" evidence="3">
    <location>
        <begin position="9"/>
        <end position="139"/>
    </location>
</feature>
<dbReference type="PANTHER" id="PTHR12286">
    <property type="entry name" value="SACCHAROPINE DEHYDROGENASE-LIKE OXIDOREDUCTASE"/>
    <property type="match status" value="1"/>
</dbReference>
<evidence type="ECO:0000256" key="1">
    <source>
        <dbReference type="ARBA" id="ARBA00038048"/>
    </source>
</evidence>
<dbReference type="GO" id="GO:0005886">
    <property type="term" value="C:plasma membrane"/>
    <property type="evidence" value="ECO:0007669"/>
    <property type="project" value="TreeGrafter"/>
</dbReference>
<keyword evidence="2" id="KW-1133">Transmembrane helix</keyword>
<feature type="transmembrane region" description="Helical" evidence="2">
    <location>
        <begin position="284"/>
        <end position="303"/>
    </location>
</feature>
<dbReference type="AlphaFoldDB" id="A0A2T5LLT3"/>
<dbReference type="Pfam" id="PF03435">
    <property type="entry name" value="Sacchrp_dh_NADP"/>
    <property type="match status" value="1"/>
</dbReference>
<evidence type="ECO:0000259" key="3">
    <source>
        <dbReference type="Pfam" id="PF03435"/>
    </source>
</evidence>
<name>A0A2T5LLT3_9EURO</name>
<evidence type="ECO:0000313" key="5">
    <source>
        <dbReference type="Proteomes" id="UP000244073"/>
    </source>
</evidence>
<comment type="caution">
    <text evidence="4">The sequence shown here is derived from an EMBL/GenBank/DDBJ whole genome shotgun (WGS) entry which is preliminary data.</text>
</comment>
<dbReference type="GO" id="GO:0005739">
    <property type="term" value="C:mitochondrion"/>
    <property type="evidence" value="ECO:0007669"/>
    <property type="project" value="TreeGrafter"/>
</dbReference>
<keyword evidence="2" id="KW-0472">Membrane</keyword>
<reference evidence="4 5" key="1">
    <citation type="journal article" date="2018" name="Proc. Natl. Acad. Sci. U.S.A.">
        <title>Linking secondary metabolites to gene clusters through genome sequencing of six diverse Aspergillus species.</title>
        <authorList>
            <person name="Kaerboelling I."/>
            <person name="Vesth T.C."/>
            <person name="Frisvad J.C."/>
            <person name="Nybo J.L."/>
            <person name="Theobald S."/>
            <person name="Kuo A."/>
            <person name="Bowyer P."/>
            <person name="Matsuda Y."/>
            <person name="Mondo S."/>
            <person name="Lyhne E.K."/>
            <person name="Kogle M.E."/>
            <person name="Clum A."/>
            <person name="Lipzen A."/>
            <person name="Salamov A."/>
            <person name="Ngan C.Y."/>
            <person name="Daum C."/>
            <person name="Chiniquy J."/>
            <person name="Barry K."/>
            <person name="LaButti K."/>
            <person name="Haridas S."/>
            <person name="Simmons B.A."/>
            <person name="Magnuson J.K."/>
            <person name="Mortensen U.H."/>
            <person name="Larsen T.O."/>
            <person name="Grigoriev I.V."/>
            <person name="Baker S.E."/>
            <person name="Andersen M.R."/>
        </authorList>
    </citation>
    <scope>NUCLEOTIDE SEQUENCE [LARGE SCALE GENOMIC DNA]</scope>
    <source>
        <strain evidence="4 5">IBT 24754</strain>
    </source>
</reference>
<proteinExistence type="inferred from homology"/>
<dbReference type="GeneID" id="63812555"/>
<dbReference type="Gene3D" id="3.40.50.720">
    <property type="entry name" value="NAD(P)-binding Rossmann-like Domain"/>
    <property type="match status" value="1"/>
</dbReference>
<dbReference type="InterPro" id="IPR036291">
    <property type="entry name" value="NAD(P)-bd_dom_sf"/>
</dbReference>
<dbReference type="GO" id="GO:0009247">
    <property type="term" value="P:glycolipid biosynthetic process"/>
    <property type="evidence" value="ECO:0007669"/>
    <property type="project" value="TreeGrafter"/>
</dbReference>
<comment type="similarity">
    <text evidence="1">Belongs to the saccharopine dehydrogenase family.</text>
</comment>
<dbReference type="EMBL" id="MSFN02000011">
    <property type="protein sequence ID" value="PTU17239.1"/>
    <property type="molecule type" value="Genomic_DNA"/>
</dbReference>
<dbReference type="InterPro" id="IPR005097">
    <property type="entry name" value="Sacchrp_dh_NADP-bd"/>
</dbReference>
<dbReference type="GO" id="GO:0005811">
    <property type="term" value="C:lipid droplet"/>
    <property type="evidence" value="ECO:0007669"/>
    <property type="project" value="TreeGrafter"/>
</dbReference>
<dbReference type="SUPFAM" id="SSF51735">
    <property type="entry name" value="NAD(P)-binding Rossmann-fold domains"/>
    <property type="match status" value="1"/>
</dbReference>
<evidence type="ECO:0000256" key="2">
    <source>
        <dbReference type="SAM" id="Phobius"/>
    </source>
</evidence>
<accession>A0A2T5LLT3</accession>
<dbReference type="OrthoDB" id="10268090at2759"/>
<keyword evidence="2" id="KW-0812">Transmembrane</keyword>
<protein>
    <recommendedName>
        <fullName evidence="3">Saccharopine dehydrogenase NADP binding domain-containing protein</fullName>
    </recommendedName>
</protein>
<dbReference type="InterPro" id="IPR051276">
    <property type="entry name" value="Saccharopine_DH-like_oxidrdct"/>
</dbReference>
<evidence type="ECO:0000313" key="4">
    <source>
        <dbReference type="EMBL" id="PTU17239.1"/>
    </source>
</evidence>